<sequence>MSDVQEHAARLIASFVSCCLWGILLTTFVPCISSLLFSASQKFKFKPRREIKFPVVAATTLLFLVSTCSAVLAIVDVMDAFIYYQGPGGALEFFDTRNNGWKHWFLAVEDTLQVTLGDALLIYRCFVIYDRNWRAIAVPAVSWLAMAAMSITASAREATLPGAKRLNDPSMIPVLSGTLVLTFTTSVITTYLIVRRLWRAEVQMSLRGVIQAHFLSRVAIVFFETGMIYTLSVIITLGIYLSGINLEYVASLALIHIIPITCNLLLIRVERIPRSESPADGSSGSPATMKSLSTEGKFNSKAMEEV</sequence>
<keyword evidence="4" id="KW-1185">Reference proteome</keyword>
<feature type="region of interest" description="Disordered" evidence="1">
    <location>
        <begin position="275"/>
        <end position="306"/>
    </location>
</feature>
<dbReference type="AlphaFoldDB" id="A0AAD7D8L4"/>
<evidence type="ECO:0000313" key="3">
    <source>
        <dbReference type="EMBL" id="KAJ7685830.1"/>
    </source>
</evidence>
<keyword evidence="2" id="KW-0812">Transmembrane</keyword>
<evidence type="ECO:0000256" key="1">
    <source>
        <dbReference type="SAM" id="MobiDB-lite"/>
    </source>
</evidence>
<feature type="transmembrane region" description="Helical" evidence="2">
    <location>
        <begin position="135"/>
        <end position="154"/>
    </location>
</feature>
<accession>A0AAD7D8L4</accession>
<organism evidence="3 4">
    <name type="scientific">Mycena rosella</name>
    <name type="common">Pink bonnet</name>
    <name type="synonym">Agaricus rosellus</name>
    <dbReference type="NCBI Taxonomy" id="1033263"/>
    <lineage>
        <taxon>Eukaryota</taxon>
        <taxon>Fungi</taxon>
        <taxon>Dikarya</taxon>
        <taxon>Basidiomycota</taxon>
        <taxon>Agaricomycotina</taxon>
        <taxon>Agaricomycetes</taxon>
        <taxon>Agaricomycetidae</taxon>
        <taxon>Agaricales</taxon>
        <taxon>Marasmiineae</taxon>
        <taxon>Mycenaceae</taxon>
        <taxon>Mycena</taxon>
    </lineage>
</organism>
<feature type="transmembrane region" description="Helical" evidence="2">
    <location>
        <begin position="174"/>
        <end position="194"/>
    </location>
</feature>
<feature type="transmembrane region" description="Helical" evidence="2">
    <location>
        <begin position="51"/>
        <end position="84"/>
    </location>
</feature>
<protein>
    <submittedName>
        <fullName evidence="3">Uncharacterized protein</fullName>
    </submittedName>
</protein>
<name>A0AAD7D8L4_MYCRO</name>
<dbReference type="Proteomes" id="UP001221757">
    <property type="component" value="Unassembled WGS sequence"/>
</dbReference>
<feature type="transmembrane region" description="Helical" evidence="2">
    <location>
        <begin position="214"/>
        <end position="242"/>
    </location>
</feature>
<gene>
    <name evidence="3" type="ORF">B0H17DRAFT_1204662</name>
</gene>
<evidence type="ECO:0000313" key="4">
    <source>
        <dbReference type="Proteomes" id="UP001221757"/>
    </source>
</evidence>
<keyword evidence="2" id="KW-0472">Membrane</keyword>
<feature type="transmembrane region" description="Helical" evidence="2">
    <location>
        <begin position="12"/>
        <end position="39"/>
    </location>
</feature>
<proteinExistence type="predicted"/>
<comment type="caution">
    <text evidence="3">The sequence shown here is derived from an EMBL/GenBank/DDBJ whole genome shotgun (WGS) entry which is preliminary data.</text>
</comment>
<feature type="transmembrane region" description="Helical" evidence="2">
    <location>
        <begin position="248"/>
        <end position="267"/>
    </location>
</feature>
<reference evidence="3" key="1">
    <citation type="submission" date="2023-03" db="EMBL/GenBank/DDBJ databases">
        <title>Massive genome expansion in bonnet fungi (Mycena s.s.) driven by repeated elements and novel gene families across ecological guilds.</title>
        <authorList>
            <consortium name="Lawrence Berkeley National Laboratory"/>
            <person name="Harder C.B."/>
            <person name="Miyauchi S."/>
            <person name="Viragh M."/>
            <person name="Kuo A."/>
            <person name="Thoen E."/>
            <person name="Andreopoulos B."/>
            <person name="Lu D."/>
            <person name="Skrede I."/>
            <person name="Drula E."/>
            <person name="Henrissat B."/>
            <person name="Morin E."/>
            <person name="Kohler A."/>
            <person name="Barry K."/>
            <person name="LaButti K."/>
            <person name="Morin E."/>
            <person name="Salamov A."/>
            <person name="Lipzen A."/>
            <person name="Mereny Z."/>
            <person name="Hegedus B."/>
            <person name="Baldrian P."/>
            <person name="Stursova M."/>
            <person name="Weitz H."/>
            <person name="Taylor A."/>
            <person name="Grigoriev I.V."/>
            <person name="Nagy L.G."/>
            <person name="Martin F."/>
            <person name="Kauserud H."/>
        </authorList>
    </citation>
    <scope>NUCLEOTIDE SEQUENCE</scope>
    <source>
        <strain evidence="3">CBHHK067</strain>
    </source>
</reference>
<keyword evidence="2" id="KW-1133">Transmembrane helix</keyword>
<feature type="transmembrane region" description="Helical" evidence="2">
    <location>
        <begin position="104"/>
        <end position="123"/>
    </location>
</feature>
<dbReference type="EMBL" id="JARKIE010000102">
    <property type="protein sequence ID" value="KAJ7685830.1"/>
    <property type="molecule type" value="Genomic_DNA"/>
</dbReference>
<evidence type="ECO:0000256" key="2">
    <source>
        <dbReference type="SAM" id="Phobius"/>
    </source>
</evidence>
<feature type="compositionally biased region" description="Polar residues" evidence="1">
    <location>
        <begin position="280"/>
        <end position="297"/>
    </location>
</feature>